<sequence>MTTMAAPRRTAPYRVGDLVTGTSYVAPQNRGRESPELITGRVVQVGSGWDGIDADQAYVWVRLASGRERQALIRDIQKVTL</sequence>
<accession>A0ABS8EHS7</accession>
<name>A0ABS8EHS7_9ACTN</name>
<dbReference type="EMBL" id="JAINUL010000001">
    <property type="protein sequence ID" value="MCC0100700.1"/>
    <property type="molecule type" value="Genomic_DNA"/>
</dbReference>
<gene>
    <name evidence="1" type="ORF">K7B10_39300</name>
</gene>
<dbReference type="RefSeq" id="WP_229344590.1">
    <property type="nucleotide sequence ID" value="NZ_JAINUL010000001.1"/>
</dbReference>
<protein>
    <submittedName>
        <fullName evidence="1">Uncharacterized protein</fullName>
    </submittedName>
</protein>
<reference evidence="1 2" key="1">
    <citation type="submission" date="2021-08" db="EMBL/GenBank/DDBJ databases">
        <title>Genomic Architecture of Streptomyces flavotricini NGL1 and Streptomyces erythrochromogenes HMS4 With Differential Plant Beneficial attributes and laccase production capabilities.</title>
        <authorList>
            <person name="Salwan R."/>
            <person name="Kaur R."/>
            <person name="Sharma V."/>
        </authorList>
    </citation>
    <scope>NUCLEOTIDE SEQUENCE [LARGE SCALE GENOMIC DNA]</scope>
    <source>
        <strain evidence="1 2">NGL1</strain>
    </source>
</reference>
<evidence type="ECO:0000313" key="1">
    <source>
        <dbReference type="EMBL" id="MCC0100700.1"/>
    </source>
</evidence>
<organism evidence="1 2">
    <name type="scientific">Streptomyces flavotricini</name>
    <dbReference type="NCBI Taxonomy" id="66888"/>
    <lineage>
        <taxon>Bacteria</taxon>
        <taxon>Bacillati</taxon>
        <taxon>Actinomycetota</taxon>
        <taxon>Actinomycetes</taxon>
        <taxon>Kitasatosporales</taxon>
        <taxon>Streptomycetaceae</taxon>
        <taxon>Streptomyces</taxon>
    </lineage>
</organism>
<dbReference type="Proteomes" id="UP001520654">
    <property type="component" value="Unassembled WGS sequence"/>
</dbReference>
<proteinExistence type="predicted"/>
<comment type="caution">
    <text evidence="1">The sequence shown here is derived from an EMBL/GenBank/DDBJ whole genome shotgun (WGS) entry which is preliminary data.</text>
</comment>
<keyword evidence="2" id="KW-1185">Reference proteome</keyword>
<evidence type="ECO:0000313" key="2">
    <source>
        <dbReference type="Proteomes" id="UP001520654"/>
    </source>
</evidence>